<dbReference type="Proteomes" id="UP001187531">
    <property type="component" value="Unassembled WGS sequence"/>
</dbReference>
<reference evidence="1" key="1">
    <citation type="submission" date="2023-07" db="EMBL/GenBank/DDBJ databases">
        <title>Chromosome-level genome assembly of Artemia franciscana.</title>
        <authorList>
            <person name="Jo E."/>
        </authorList>
    </citation>
    <scope>NUCLEOTIDE SEQUENCE</scope>
    <source>
        <tissue evidence="1">Whole body</tissue>
    </source>
</reference>
<gene>
    <name evidence="1" type="ORF">QYM36_002146</name>
</gene>
<name>A0AA88L9S6_ARTSF</name>
<dbReference type="PANTHER" id="PTHR47272:SF2">
    <property type="entry name" value="PIGGYBAC TRANSPOSABLE ELEMENT-DERIVED PROTEIN 3-LIKE"/>
    <property type="match status" value="1"/>
</dbReference>
<proteinExistence type="predicted"/>
<evidence type="ECO:0008006" key="3">
    <source>
        <dbReference type="Google" id="ProtNLM"/>
    </source>
</evidence>
<dbReference type="PANTHER" id="PTHR47272">
    <property type="entry name" value="DDE_TNP_1_7 DOMAIN-CONTAINING PROTEIN"/>
    <property type="match status" value="1"/>
</dbReference>
<sequence>MSFCFVKENNDIAITQWFDSKPIFLAFNCHVKESEVPVMRYDKTLHEYIEVPSPQAVCEYNKYMGDVAMRDKMISYNRFSKLTRKWTIRVLHPFIDLILFHVGDYFSFEAYRVASNSFVEPDYENYLEDEEYEGGSSKRRRQCLLPLHNERTVGVEHLPRFDATLKKSERCRLPGCEEKPQRFSEQCQLFLWTYIIFFYSCGLNASYSKTYAVFFFTVFHSLKEDKIRIFLLFSSIL</sequence>
<evidence type="ECO:0000313" key="1">
    <source>
        <dbReference type="EMBL" id="KAK2723703.1"/>
    </source>
</evidence>
<organism evidence="1 2">
    <name type="scientific">Artemia franciscana</name>
    <name type="common">Brine shrimp</name>
    <name type="synonym">Artemia sanfranciscana</name>
    <dbReference type="NCBI Taxonomy" id="6661"/>
    <lineage>
        <taxon>Eukaryota</taxon>
        <taxon>Metazoa</taxon>
        <taxon>Ecdysozoa</taxon>
        <taxon>Arthropoda</taxon>
        <taxon>Crustacea</taxon>
        <taxon>Branchiopoda</taxon>
        <taxon>Anostraca</taxon>
        <taxon>Artemiidae</taxon>
        <taxon>Artemia</taxon>
    </lineage>
</organism>
<protein>
    <recommendedName>
        <fullName evidence="3">PiggyBac transposable element-derived protein domain-containing protein</fullName>
    </recommendedName>
</protein>
<dbReference type="AlphaFoldDB" id="A0AA88L9S6"/>
<dbReference type="EMBL" id="JAVRJZ010000004">
    <property type="protein sequence ID" value="KAK2723703.1"/>
    <property type="molecule type" value="Genomic_DNA"/>
</dbReference>
<comment type="caution">
    <text evidence="1">The sequence shown here is derived from an EMBL/GenBank/DDBJ whole genome shotgun (WGS) entry which is preliminary data.</text>
</comment>
<evidence type="ECO:0000313" key="2">
    <source>
        <dbReference type="Proteomes" id="UP001187531"/>
    </source>
</evidence>
<keyword evidence="2" id="KW-1185">Reference proteome</keyword>
<accession>A0AA88L9S6</accession>